<dbReference type="Proteomes" id="UP000015104">
    <property type="component" value="Unassembled WGS sequence"/>
</dbReference>
<evidence type="ECO:0008006" key="5">
    <source>
        <dbReference type="Google" id="ProtNLM"/>
    </source>
</evidence>
<keyword evidence="1" id="KW-0812">Transmembrane</keyword>
<protein>
    <recommendedName>
        <fullName evidence="5">Sema domain-containing protein</fullName>
    </recommendedName>
</protein>
<feature type="chain" id="PRO_5004591805" description="Sema domain-containing protein" evidence="2">
    <location>
        <begin position="27"/>
        <end position="660"/>
    </location>
</feature>
<keyword evidence="1" id="KW-0472">Membrane</keyword>
<organism evidence="3 4">
    <name type="scientific">Tetranychus urticae</name>
    <name type="common">Two-spotted spider mite</name>
    <dbReference type="NCBI Taxonomy" id="32264"/>
    <lineage>
        <taxon>Eukaryota</taxon>
        <taxon>Metazoa</taxon>
        <taxon>Ecdysozoa</taxon>
        <taxon>Arthropoda</taxon>
        <taxon>Chelicerata</taxon>
        <taxon>Arachnida</taxon>
        <taxon>Acari</taxon>
        <taxon>Acariformes</taxon>
        <taxon>Trombidiformes</taxon>
        <taxon>Prostigmata</taxon>
        <taxon>Eleutherengona</taxon>
        <taxon>Raphignathae</taxon>
        <taxon>Tetranychoidea</taxon>
        <taxon>Tetranychidae</taxon>
        <taxon>Tetranychus</taxon>
    </lineage>
</organism>
<accession>T1KSE2</accession>
<reference evidence="3" key="2">
    <citation type="submission" date="2015-06" db="UniProtKB">
        <authorList>
            <consortium name="EnsemblMetazoa"/>
        </authorList>
    </citation>
    <scope>IDENTIFICATION</scope>
</reference>
<dbReference type="HOGENOM" id="CLU_421706_0_0_1"/>
<name>T1KSE2_TETUR</name>
<keyword evidence="4" id="KW-1185">Reference proteome</keyword>
<reference evidence="4" key="1">
    <citation type="submission" date="2011-08" db="EMBL/GenBank/DDBJ databases">
        <authorList>
            <person name="Rombauts S."/>
        </authorList>
    </citation>
    <scope>NUCLEOTIDE SEQUENCE</scope>
    <source>
        <strain evidence="4">London</strain>
    </source>
</reference>
<evidence type="ECO:0000313" key="4">
    <source>
        <dbReference type="Proteomes" id="UP000015104"/>
    </source>
</evidence>
<evidence type="ECO:0000256" key="2">
    <source>
        <dbReference type="SAM" id="SignalP"/>
    </source>
</evidence>
<dbReference type="EnsemblMetazoa" id="tetur19g02830.1">
    <property type="protein sequence ID" value="tetur19g02830.1"/>
    <property type="gene ID" value="tetur19g02830"/>
</dbReference>
<keyword evidence="1" id="KW-1133">Transmembrane helix</keyword>
<feature type="signal peptide" evidence="2">
    <location>
        <begin position="1"/>
        <end position="26"/>
    </location>
</feature>
<proteinExistence type="predicted"/>
<dbReference type="EMBL" id="CAEY01000424">
    <property type="status" value="NOT_ANNOTATED_CDS"/>
    <property type="molecule type" value="Genomic_DNA"/>
</dbReference>
<keyword evidence="2" id="KW-0732">Signal</keyword>
<feature type="transmembrane region" description="Helical" evidence="1">
    <location>
        <begin position="573"/>
        <end position="598"/>
    </location>
</feature>
<evidence type="ECO:0000313" key="3">
    <source>
        <dbReference type="EnsemblMetazoa" id="tetur19g02830.1"/>
    </source>
</evidence>
<dbReference type="AlphaFoldDB" id="T1KSE2"/>
<evidence type="ECO:0000256" key="1">
    <source>
        <dbReference type="SAM" id="Phobius"/>
    </source>
</evidence>
<sequence>MKCLNYHQARILCLFILHSPVAITMSKPYRSAANTYKYQVFPVEGMDNFYTIYVAGEVVTVEIDPEAESDPKKILEWRVVNTNKSRLMFITTNGFGYVLYNKTYVKPVKRPSGYLLSGNFIMLGDNKVIHAQLVLEYSTDPFTYLDLLYFNESSQEPQLEIVDQIKWFTSEDGKHLSHWNILTHIFIGDKLYIAIGRDLVAQGQISIMRLCLNQGDAILSSAVEVYFEAEFAAKAYFVYKLGKLDDESKRFSLLVERNYAGQQLVGSYERYFIDNYSTIFDEVAENCAKGVDGYITMHDVITFNNKGCQPRIVTTCSFPKFYIPSYKLNLEKHLEPKTMLRLFVIHDGYPFEETRFIFLEGISFYDCPLSSINAALSPECTPKYPYDINRYFFYFNYITSTLFWLDQEAKTFGHTNFNCERFKDCFSCIMFGYNSKCTWDNVYCKSNSSFVDATSASVNFCFKITNFKPRSLAEGSKSKRIFINFIGVPDWRADLDFKIYVKIGSDSCDKLTFVYEPEAGYKVICQMDIRRVGKFKINVTFAYEHYGNSIPIVAISNNFITFRSAGQTDGTILFAQIFALFLVFMVFFIAVLFIFCPCDGKGRKRARKRLSSEISLRMRSISRTISGINHKSMNPKLKWKLMTRLKGKSSSESSRSGSRY</sequence>